<evidence type="ECO:0008006" key="5">
    <source>
        <dbReference type="Google" id="ProtNLM"/>
    </source>
</evidence>
<dbReference type="Proteomes" id="UP000264002">
    <property type="component" value="Unassembled WGS sequence"/>
</dbReference>
<evidence type="ECO:0000256" key="2">
    <source>
        <dbReference type="SAM" id="Phobius"/>
    </source>
</evidence>
<accession>A0A372MFQ5</accession>
<name>A0A372MFQ5_9SPIR</name>
<keyword evidence="1" id="KW-0175">Coiled coil</keyword>
<evidence type="ECO:0000313" key="3">
    <source>
        <dbReference type="EMBL" id="RFU94629.1"/>
    </source>
</evidence>
<dbReference type="EMBL" id="QUWK01000008">
    <property type="protein sequence ID" value="RFU94629.1"/>
    <property type="molecule type" value="Genomic_DNA"/>
</dbReference>
<keyword evidence="4" id="KW-1185">Reference proteome</keyword>
<organism evidence="3 4">
    <name type="scientific">Sphaerochaeta halotolerans</name>
    <dbReference type="NCBI Taxonomy" id="2293840"/>
    <lineage>
        <taxon>Bacteria</taxon>
        <taxon>Pseudomonadati</taxon>
        <taxon>Spirochaetota</taxon>
        <taxon>Spirochaetia</taxon>
        <taxon>Spirochaetales</taxon>
        <taxon>Sphaerochaetaceae</taxon>
        <taxon>Sphaerochaeta</taxon>
    </lineage>
</organism>
<keyword evidence="2" id="KW-0472">Membrane</keyword>
<reference evidence="4" key="1">
    <citation type="submission" date="2018-08" db="EMBL/GenBank/DDBJ databases">
        <authorList>
            <person name="Grouzdev D.S."/>
            <person name="Krutkina M.S."/>
        </authorList>
    </citation>
    <scope>NUCLEOTIDE SEQUENCE [LARGE SCALE GENOMIC DNA]</scope>
    <source>
        <strain evidence="4">4-11</strain>
    </source>
</reference>
<feature type="transmembrane region" description="Helical" evidence="2">
    <location>
        <begin position="32"/>
        <end position="52"/>
    </location>
</feature>
<dbReference type="Pfam" id="PF13174">
    <property type="entry name" value="TPR_6"/>
    <property type="match status" value="1"/>
</dbReference>
<comment type="caution">
    <text evidence="3">The sequence shown here is derived from an EMBL/GenBank/DDBJ whole genome shotgun (WGS) entry which is preliminary data.</text>
</comment>
<dbReference type="InterPro" id="IPR011990">
    <property type="entry name" value="TPR-like_helical_dom_sf"/>
</dbReference>
<dbReference type="AlphaFoldDB" id="A0A372MFQ5"/>
<protein>
    <recommendedName>
        <fullName evidence="5">Tetratricopeptide repeat-like domain-containing protein</fullName>
    </recommendedName>
</protein>
<sequence>MSKNSKDTAGLTLAERIEGSLNGFFGRNKKTLIVVALIVVVGLATLGIVLSVSQNNLQEQFNEIDQLEASYVELQAMGSDNEAYQETYDELVASLTDLAGKGSKYPSQKAEYLLGMIAFQDEAYQKAIDSFLSVYSNADGSYLGSLALANAAAAAEELGNDSLALEYYTKIIDEFGFTAAESPKALFGQARLQEKSGNTELAKATFQQLADQFPTSEFAKLAINRVALL</sequence>
<evidence type="ECO:0000256" key="1">
    <source>
        <dbReference type="SAM" id="Coils"/>
    </source>
</evidence>
<keyword evidence="2" id="KW-0812">Transmembrane</keyword>
<dbReference type="InterPro" id="IPR019734">
    <property type="entry name" value="TPR_rpt"/>
</dbReference>
<dbReference type="Gene3D" id="1.25.40.10">
    <property type="entry name" value="Tetratricopeptide repeat domain"/>
    <property type="match status" value="2"/>
</dbReference>
<keyword evidence="2" id="KW-1133">Transmembrane helix</keyword>
<evidence type="ECO:0000313" key="4">
    <source>
        <dbReference type="Proteomes" id="UP000264002"/>
    </source>
</evidence>
<gene>
    <name evidence="3" type="ORF">DYP60_08955</name>
</gene>
<dbReference type="RefSeq" id="WP_117330663.1">
    <property type="nucleotide sequence ID" value="NZ_QUWK01000008.1"/>
</dbReference>
<feature type="coiled-coil region" evidence="1">
    <location>
        <begin position="50"/>
        <end position="77"/>
    </location>
</feature>
<proteinExistence type="predicted"/>
<reference evidence="3 4" key="2">
    <citation type="submission" date="2018-09" db="EMBL/GenBank/DDBJ databases">
        <title>Genome of Sphaerochaeta halotolerans strain 4-11.</title>
        <authorList>
            <person name="Nazina T.N."/>
            <person name="Sokolova D.S."/>
        </authorList>
    </citation>
    <scope>NUCLEOTIDE SEQUENCE [LARGE SCALE GENOMIC DNA]</scope>
    <source>
        <strain evidence="3 4">4-11</strain>
    </source>
</reference>
<dbReference type="SUPFAM" id="SSF48452">
    <property type="entry name" value="TPR-like"/>
    <property type="match status" value="1"/>
</dbReference>